<organism evidence="1 2">
    <name type="scientific">Paenibacillus violae</name>
    <dbReference type="NCBI Taxonomy" id="3077234"/>
    <lineage>
        <taxon>Bacteria</taxon>
        <taxon>Bacillati</taxon>
        <taxon>Bacillota</taxon>
        <taxon>Bacilli</taxon>
        <taxon>Bacillales</taxon>
        <taxon>Paenibacillaceae</taxon>
        <taxon>Paenibacillus</taxon>
    </lineage>
</organism>
<dbReference type="SMART" id="SM00855">
    <property type="entry name" value="PGAM"/>
    <property type="match status" value="1"/>
</dbReference>
<reference evidence="1 2" key="1">
    <citation type="submission" date="2023-10" db="EMBL/GenBank/DDBJ databases">
        <title>Paenibacillus strain PFR10 Genome sequencing and assembly.</title>
        <authorList>
            <person name="Kim I."/>
        </authorList>
    </citation>
    <scope>NUCLEOTIDE SEQUENCE [LARGE SCALE GENOMIC DNA]</scope>
    <source>
        <strain evidence="1 2">PFR10</strain>
    </source>
</reference>
<comment type="caution">
    <text evidence="1">The sequence shown here is derived from an EMBL/GenBank/DDBJ whole genome shotgun (WGS) entry which is preliminary data.</text>
</comment>
<evidence type="ECO:0000313" key="1">
    <source>
        <dbReference type="EMBL" id="MDU0200797.1"/>
    </source>
</evidence>
<protein>
    <submittedName>
        <fullName evidence="1">Histidine phosphatase family protein</fullName>
        <ecNumber evidence="1">3.1.3.-</ecNumber>
    </submittedName>
</protein>
<keyword evidence="1" id="KW-0378">Hydrolase</keyword>
<dbReference type="PANTHER" id="PTHR48100">
    <property type="entry name" value="BROAD-SPECIFICITY PHOSPHATASE YOR283W-RELATED"/>
    <property type="match status" value="1"/>
</dbReference>
<dbReference type="RefSeq" id="WP_315950275.1">
    <property type="nucleotide sequence ID" value="NZ_JAWCUD010000001.1"/>
</dbReference>
<sequence length="195" mass="22285">MATHIYFVRHGIAPFSLELERAGGASLSEQGKADAKRVAELLGNEKIDAIISSSYHRAKETVTPLAELLKKEIIQYDELIERPIASLTYPIPDEQLLLGIEKSFTDIDFCMPEGETTRQAQERAIPIIMKLLSDYQGKKIVIGTHGNIMTIILKYFDSNYGFEFWKQTSKPDIYKLEFNEKELRSVARLWTSNKR</sequence>
<dbReference type="Gene3D" id="3.40.50.1240">
    <property type="entry name" value="Phosphoglycerate mutase-like"/>
    <property type="match status" value="1"/>
</dbReference>
<accession>A0ABU3R984</accession>
<evidence type="ECO:0000313" key="2">
    <source>
        <dbReference type="Proteomes" id="UP001260980"/>
    </source>
</evidence>
<dbReference type="EC" id="3.1.3.-" evidence="1"/>
<dbReference type="InterPro" id="IPR050275">
    <property type="entry name" value="PGM_Phosphatase"/>
</dbReference>
<proteinExistence type="predicted"/>
<dbReference type="InterPro" id="IPR029033">
    <property type="entry name" value="His_PPase_superfam"/>
</dbReference>
<dbReference type="SUPFAM" id="SSF53254">
    <property type="entry name" value="Phosphoglycerate mutase-like"/>
    <property type="match status" value="1"/>
</dbReference>
<dbReference type="PANTHER" id="PTHR48100:SF59">
    <property type="entry name" value="ADENOSYLCOBALAMIN_ALPHA-RIBAZOLE PHOSPHATASE"/>
    <property type="match status" value="1"/>
</dbReference>
<keyword evidence="2" id="KW-1185">Reference proteome</keyword>
<dbReference type="CDD" id="cd07067">
    <property type="entry name" value="HP_PGM_like"/>
    <property type="match status" value="1"/>
</dbReference>
<name>A0ABU3R984_9BACL</name>
<dbReference type="GO" id="GO:0016787">
    <property type="term" value="F:hydrolase activity"/>
    <property type="evidence" value="ECO:0007669"/>
    <property type="project" value="UniProtKB-KW"/>
</dbReference>
<dbReference type="EMBL" id="JAWCUD010000001">
    <property type="protein sequence ID" value="MDU0200797.1"/>
    <property type="molecule type" value="Genomic_DNA"/>
</dbReference>
<dbReference type="Proteomes" id="UP001260980">
    <property type="component" value="Unassembled WGS sequence"/>
</dbReference>
<gene>
    <name evidence="1" type="ORF">RQP52_06815</name>
</gene>
<dbReference type="InterPro" id="IPR013078">
    <property type="entry name" value="His_Pase_superF_clade-1"/>
</dbReference>
<dbReference type="Pfam" id="PF00300">
    <property type="entry name" value="His_Phos_1"/>
    <property type="match status" value="1"/>
</dbReference>